<feature type="active site" description="Charge relay system" evidence="2">
    <location>
        <position position="303"/>
    </location>
</feature>
<dbReference type="PIRSF" id="PIRSF005211">
    <property type="entry name" value="Ab_hydro_YheT"/>
    <property type="match status" value="1"/>
</dbReference>
<evidence type="ECO:0000313" key="4">
    <source>
        <dbReference type="EMBL" id="KFN51791.1"/>
    </source>
</evidence>
<evidence type="ECO:0000259" key="3">
    <source>
        <dbReference type="Pfam" id="PF00561"/>
    </source>
</evidence>
<dbReference type="InterPro" id="IPR050960">
    <property type="entry name" value="AB_hydrolase_4_sf"/>
</dbReference>
<dbReference type="InterPro" id="IPR029058">
    <property type="entry name" value="AB_hydrolase_fold"/>
</dbReference>
<keyword evidence="5" id="KW-1185">Reference proteome</keyword>
<protein>
    <recommendedName>
        <fullName evidence="3">AB hydrolase-1 domain-containing protein</fullName>
    </recommendedName>
</protein>
<evidence type="ECO:0000313" key="5">
    <source>
        <dbReference type="Proteomes" id="UP000029392"/>
    </source>
</evidence>
<dbReference type="Gene3D" id="3.40.50.1820">
    <property type="entry name" value="alpha/beta hydrolase"/>
    <property type="match status" value="1"/>
</dbReference>
<dbReference type="EMBL" id="AVCH01000037">
    <property type="protein sequence ID" value="KFN51791.1"/>
    <property type="molecule type" value="Genomic_DNA"/>
</dbReference>
<dbReference type="eggNOG" id="COG0429">
    <property type="taxonomic scope" value="Bacteria"/>
</dbReference>
<feature type="active site" description="Charge relay system" evidence="2">
    <location>
        <position position="276"/>
    </location>
</feature>
<dbReference type="GO" id="GO:0034338">
    <property type="term" value="F:short-chain carboxylesterase activity"/>
    <property type="evidence" value="ECO:0007669"/>
    <property type="project" value="TreeGrafter"/>
</dbReference>
<dbReference type="PANTHER" id="PTHR10794:SF63">
    <property type="entry name" value="ALPHA_BETA HYDROLASE 1, ISOFORM A"/>
    <property type="match status" value="1"/>
</dbReference>
<dbReference type="RefSeq" id="WP_052385646.1">
    <property type="nucleotide sequence ID" value="NZ_AVCH01000037.1"/>
</dbReference>
<organism evidence="4 5">
    <name type="scientific">Arenimonas malthae CC-JY-1</name>
    <dbReference type="NCBI Taxonomy" id="1384054"/>
    <lineage>
        <taxon>Bacteria</taxon>
        <taxon>Pseudomonadati</taxon>
        <taxon>Pseudomonadota</taxon>
        <taxon>Gammaproteobacteria</taxon>
        <taxon>Lysobacterales</taxon>
        <taxon>Lysobacteraceae</taxon>
        <taxon>Arenimonas</taxon>
    </lineage>
</organism>
<dbReference type="GO" id="GO:0047372">
    <property type="term" value="F:monoacylglycerol lipase activity"/>
    <property type="evidence" value="ECO:0007669"/>
    <property type="project" value="TreeGrafter"/>
</dbReference>
<dbReference type="Pfam" id="PF00561">
    <property type="entry name" value="Abhydrolase_1"/>
    <property type="match status" value="1"/>
</dbReference>
<dbReference type="InterPro" id="IPR000073">
    <property type="entry name" value="AB_hydrolase_1"/>
</dbReference>
<comment type="similarity">
    <text evidence="1">Belongs to the AB hydrolase superfamily. AB hydrolase 4 family.</text>
</comment>
<comment type="caution">
    <text evidence="4">The sequence shown here is derived from an EMBL/GenBank/DDBJ whole genome shotgun (WGS) entry which is preliminary data.</text>
</comment>
<sequence length="342" mass="37063">MAHPADYRPPRWLRNAHLQSVLSSMPLRRAAGERALRRLGAATTEHVIEVEDGVRLQGFHSAVPGTAPRGLALLLHGWEGSAASGYMQHTAATLLARGFEVFRLNFRDHGDTHHLNEDLFHSCRLAEVVQAAGEVARRFPARPMVAAGFSLGGNFALRLALAAPAAGVPLVHAAAVCPAIDPAAVLRALEQGLPLYHWYFMRKWRRSLQRKRALFPHRHDFDDSVLALDMRGLTGWMVRRHTTMAGIEDYFEGYAVAGGRLAGLQVPVSVLAAADDPVIPVDGFPRLQLPDHSRLEIADFGGHCGFLEGAHLGGFSERWVADRLEAAAEAAGAATMAVSAPA</sequence>
<evidence type="ECO:0000256" key="1">
    <source>
        <dbReference type="ARBA" id="ARBA00010884"/>
    </source>
</evidence>
<proteinExistence type="inferred from homology"/>
<dbReference type="InterPro" id="IPR012020">
    <property type="entry name" value="ABHD4"/>
</dbReference>
<reference evidence="4 5" key="1">
    <citation type="submission" date="2013-09" db="EMBL/GenBank/DDBJ databases">
        <title>Genome sequencing of Arenimonas malthae.</title>
        <authorList>
            <person name="Chen F."/>
            <person name="Wang G."/>
        </authorList>
    </citation>
    <scope>NUCLEOTIDE SEQUENCE [LARGE SCALE GENOMIC DNA]</scope>
    <source>
        <strain evidence="4 5">CC-JY-1</strain>
    </source>
</reference>
<dbReference type="AlphaFoldDB" id="A0A091BJ45"/>
<feature type="active site" description="Charge relay system" evidence="2">
    <location>
        <position position="150"/>
    </location>
</feature>
<dbReference type="Proteomes" id="UP000029392">
    <property type="component" value="Unassembled WGS sequence"/>
</dbReference>
<evidence type="ECO:0000256" key="2">
    <source>
        <dbReference type="PIRSR" id="PIRSR005211-1"/>
    </source>
</evidence>
<gene>
    <name evidence="4" type="ORF">N790_14080</name>
</gene>
<dbReference type="OrthoDB" id="332676at2"/>
<name>A0A091BJ45_9GAMM</name>
<dbReference type="STRING" id="1384054.N790_14080"/>
<dbReference type="PANTHER" id="PTHR10794">
    <property type="entry name" value="ABHYDROLASE DOMAIN-CONTAINING PROTEIN"/>
    <property type="match status" value="1"/>
</dbReference>
<accession>A0A091BJ45</accession>
<feature type="domain" description="AB hydrolase-1" evidence="3">
    <location>
        <begin position="73"/>
        <end position="310"/>
    </location>
</feature>
<dbReference type="SUPFAM" id="SSF53474">
    <property type="entry name" value="alpha/beta-Hydrolases"/>
    <property type="match status" value="1"/>
</dbReference>
<dbReference type="PATRIC" id="fig|1384054.3.peg.552"/>